<reference evidence="3 4" key="1">
    <citation type="journal article" date="2007" name="Science">
        <title>The Fusarium graminearum genome reveals a link between localized polymorphism and pathogen specialization.</title>
        <authorList>
            <person name="Cuomo C.A."/>
            <person name="Gueldener U."/>
            <person name="Xu J.-R."/>
            <person name="Trail F."/>
            <person name="Turgeon B.G."/>
            <person name="Di Pietro A."/>
            <person name="Walton J.D."/>
            <person name="Ma L.-J."/>
            <person name="Baker S.E."/>
            <person name="Rep M."/>
            <person name="Adam G."/>
            <person name="Antoniw J."/>
            <person name="Baldwin T."/>
            <person name="Calvo S.E."/>
            <person name="Chang Y.-L."/>
            <person name="DeCaprio D."/>
            <person name="Gale L.R."/>
            <person name="Gnerre S."/>
            <person name="Goswami R.S."/>
            <person name="Hammond-Kosack K."/>
            <person name="Harris L.J."/>
            <person name="Hilburn K."/>
            <person name="Kennell J.C."/>
            <person name="Kroken S."/>
            <person name="Magnuson J.K."/>
            <person name="Mannhaupt G."/>
            <person name="Mauceli E.W."/>
            <person name="Mewes H.-W."/>
            <person name="Mitterbauer R."/>
            <person name="Muehlbauer G."/>
            <person name="Muensterkoetter M."/>
            <person name="Nelson D."/>
            <person name="O'Donnell K."/>
            <person name="Ouellet T."/>
            <person name="Qi W."/>
            <person name="Quesneville H."/>
            <person name="Roncero M.I.G."/>
            <person name="Seong K.-Y."/>
            <person name="Tetko I.V."/>
            <person name="Urban M."/>
            <person name="Waalwijk C."/>
            <person name="Ward T.J."/>
            <person name="Yao J."/>
            <person name="Birren B.W."/>
            <person name="Kistler H.C."/>
        </authorList>
    </citation>
    <scope>NUCLEOTIDE SEQUENCE [LARGE SCALE GENOMIC DNA]</scope>
    <source>
        <strain evidence="4">ATCC MYA-4620 / CBS 123657 / FGSC 9075 / NRRL 31084 / PH-1</strain>
        <strain evidence="3">PH-1 / ATCC MYA-4620 / FGSC 9075 / NRRL 31084</strain>
    </source>
</reference>
<dbReference type="EMBL" id="HG970333">
    <property type="protein sequence ID" value="CEF78018.1"/>
    <property type="molecule type" value="Genomic_DNA"/>
</dbReference>
<feature type="region of interest" description="Disordered" evidence="1">
    <location>
        <begin position="203"/>
        <end position="232"/>
    </location>
</feature>
<sequence length="232" mass="26430">MRKSPLFLFLLTTSTQSRCRLVCIHVFRSKSGLLIRRFLIGSTIFFVPKYITPLPIMDYNKLTPVVATNLHRLVVSHSMHRMPRNRANNSAGPSGQSAPVVPPAPNFNDFRDDKSYFEAKAAWHVARAEYNRYQAVYHETAAKRHREWLQSDIGTAAKLKEEEAKEPSIEELIAQAQAAIEEKKAASKRLVIDSSAVCPLKTTYMGSNDDLSDEQWSSREHRIREQQGNTWS</sequence>
<organism evidence="2 4">
    <name type="scientific">Gibberella zeae (strain ATCC MYA-4620 / CBS 123657 / FGSC 9075 / NRRL 31084 / PH-1)</name>
    <name type="common">Wheat head blight fungus</name>
    <name type="synonym">Fusarium graminearum</name>
    <dbReference type="NCBI Taxonomy" id="229533"/>
    <lineage>
        <taxon>Eukaryota</taxon>
        <taxon>Fungi</taxon>
        <taxon>Dikarya</taxon>
        <taxon>Ascomycota</taxon>
        <taxon>Pezizomycotina</taxon>
        <taxon>Sordariomycetes</taxon>
        <taxon>Hypocreomycetidae</taxon>
        <taxon>Hypocreales</taxon>
        <taxon>Nectriaceae</taxon>
        <taxon>Fusarium</taxon>
    </lineage>
</organism>
<dbReference type="InParanoid" id="A0A098DGF5"/>
<dbReference type="AlphaFoldDB" id="A0A098DGF5"/>
<name>A0A098DGF5_GIBZE</name>
<proteinExistence type="predicted"/>
<protein>
    <submittedName>
        <fullName evidence="2">Chromosome 2, complete genome</fullName>
    </submittedName>
</protein>
<accession>A0A098DGF5</accession>
<accession>A0A0E0S3E3</accession>
<reference evidence="3 4" key="2">
    <citation type="journal article" date="2010" name="Nature">
        <title>Comparative genomics reveals mobile pathogenicity chromosomes in Fusarium.</title>
        <authorList>
            <person name="Ma L.J."/>
            <person name="van der Does H.C."/>
            <person name="Borkovich K.A."/>
            <person name="Coleman J.J."/>
            <person name="Daboussi M.J."/>
            <person name="Di Pietro A."/>
            <person name="Dufresne M."/>
            <person name="Freitag M."/>
            <person name="Grabherr M."/>
            <person name="Henrissat B."/>
            <person name="Houterman P.M."/>
            <person name="Kang S."/>
            <person name="Shim W.B."/>
            <person name="Woloshuk C."/>
            <person name="Xie X."/>
            <person name="Xu J.R."/>
            <person name="Antoniw J."/>
            <person name="Baker S.E."/>
            <person name="Bluhm B.H."/>
            <person name="Breakspear A."/>
            <person name="Brown D.W."/>
            <person name="Butchko R.A."/>
            <person name="Chapman S."/>
            <person name="Coulson R."/>
            <person name="Coutinho P.M."/>
            <person name="Danchin E.G."/>
            <person name="Diener A."/>
            <person name="Gale L.R."/>
            <person name="Gardiner D.M."/>
            <person name="Goff S."/>
            <person name="Hammond-Kosack K.E."/>
            <person name="Hilburn K."/>
            <person name="Hua-Van A."/>
            <person name="Jonkers W."/>
            <person name="Kazan K."/>
            <person name="Kodira C.D."/>
            <person name="Koehrsen M."/>
            <person name="Kumar L."/>
            <person name="Lee Y.H."/>
            <person name="Li L."/>
            <person name="Manners J.M."/>
            <person name="Miranda-Saavedra D."/>
            <person name="Mukherjee M."/>
            <person name="Park G."/>
            <person name="Park J."/>
            <person name="Park S.Y."/>
            <person name="Proctor R.H."/>
            <person name="Regev A."/>
            <person name="Ruiz-Roldan M.C."/>
            <person name="Sain D."/>
            <person name="Sakthikumar S."/>
            <person name="Sykes S."/>
            <person name="Schwartz D.C."/>
            <person name="Turgeon B.G."/>
            <person name="Wapinski I."/>
            <person name="Yoder O."/>
            <person name="Young S."/>
            <person name="Zeng Q."/>
            <person name="Zhou S."/>
            <person name="Galagan J."/>
            <person name="Cuomo C.A."/>
            <person name="Kistler H.C."/>
            <person name="Rep M."/>
        </authorList>
    </citation>
    <scope>GENOME REANNOTATION</scope>
    <source>
        <strain evidence="4">ATCC MYA-4620 / CBS 123657 / FGSC 9075 / NRRL 31084 / PH-1</strain>
        <strain evidence="3">PH-1 / ATCC MYA-4620 / FGSC 9075 / NRRL 31084</strain>
    </source>
</reference>
<evidence type="ECO:0000313" key="2">
    <source>
        <dbReference type="EMBL" id="CEF78018.1"/>
    </source>
</evidence>
<keyword evidence="4" id="KW-1185">Reference proteome</keyword>
<evidence type="ECO:0000313" key="4">
    <source>
        <dbReference type="Proteomes" id="UP000070720"/>
    </source>
</evidence>
<reference evidence="3" key="4">
    <citation type="submission" date="2017-01" db="UniProtKB">
        <authorList>
            <consortium name="EnsemblFungi"/>
        </authorList>
    </citation>
    <scope>IDENTIFICATION</scope>
    <source>
        <strain evidence="3">PH-1 / ATCC MYA-4620 / FGSC 9075 / NRRL 31084</strain>
    </source>
</reference>
<gene>
    <name evidence="2" type="ORF">FGRAMPH1_01T12431</name>
</gene>
<evidence type="ECO:0000313" key="3">
    <source>
        <dbReference type="EnsemblFungi" id="CEF78018"/>
    </source>
</evidence>
<reference evidence="2 4" key="3">
    <citation type="journal article" date="2015" name="BMC Genomics">
        <title>The completed genome sequence of the pathogenic ascomycete fungus Fusarium graminearum.</title>
        <authorList>
            <person name="King R."/>
            <person name="Urban M."/>
            <person name="Hammond-Kosack M.C."/>
            <person name="Hassani-Pak K."/>
            <person name="Hammond-Kosack K.E."/>
        </authorList>
    </citation>
    <scope>NUCLEOTIDE SEQUENCE [LARGE SCALE GENOMIC DNA]</scope>
    <source>
        <strain evidence="4">ATCC MYA-4620 / CBS 123657 / FGSC 9075 / NRRL 31084 / PH-1</strain>
        <strain evidence="2">PH-1</strain>
    </source>
</reference>
<feature type="compositionally biased region" description="Basic and acidic residues" evidence="1">
    <location>
        <begin position="216"/>
        <end position="225"/>
    </location>
</feature>
<dbReference type="VEuPathDB" id="FungiDB:FGRAMPH1_01G12431"/>
<feature type="compositionally biased region" description="Polar residues" evidence="1">
    <location>
        <begin position="86"/>
        <end position="97"/>
    </location>
</feature>
<evidence type="ECO:0000256" key="1">
    <source>
        <dbReference type="SAM" id="MobiDB-lite"/>
    </source>
</evidence>
<dbReference type="EnsemblFungi" id="CEF78018">
    <property type="protein sequence ID" value="CEF78018"/>
    <property type="gene ID" value="FGRRES_03253_M"/>
</dbReference>
<dbReference type="Proteomes" id="UP000070720">
    <property type="component" value="Chromosome 2"/>
</dbReference>
<feature type="region of interest" description="Disordered" evidence="1">
    <location>
        <begin position="83"/>
        <end position="102"/>
    </location>
</feature>